<dbReference type="EMBL" id="CP110615">
    <property type="protein sequence ID" value="UZJ24202.1"/>
    <property type="molecule type" value="Genomic_DNA"/>
</dbReference>
<dbReference type="Proteomes" id="UP001164965">
    <property type="component" value="Chromosome"/>
</dbReference>
<dbReference type="Pfam" id="PF11236">
    <property type="entry name" value="DUF3037"/>
    <property type="match status" value="1"/>
</dbReference>
<proteinExistence type="predicted"/>
<organism evidence="1 2">
    <name type="scientific">Rhodococcus antarcticus</name>
    <dbReference type="NCBI Taxonomy" id="2987751"/>
    <lineage>
        <taxon>Bacteria</taxon>
        <taxon>Bacillati</taxon>
        <taxon>Actinomycetota</taxon>
        <taxon>Actinomycetes</taxon>
        <taxon>Mycobacteriales</taxon>
        <taxon>Nocardiaceae</taxon>
        <taxon>Rhodococcus</taxon>
    </lineage>
</organism>
<name>A0ABY6NXS4_9NOCA</name>
<gene>
    <name evidence="1" type="ORF">RHODO2019_13705</name>
</gene>
<keyword evidence="2" id="KW-1185">Reference proteome</keyword>
<evidence type="ECO:0000313" key="1">
    <source>
        <dbReference type="EMBL" id="UZJ24202.1"/>
    </source>
</evidence>
<dbReference type="InterPro" id="IPR021398">
    <property type="entry name" value="DUF3037"/>
</dbReference>
<dbReference type="RefSeq" id="WP_265382309.1">
    <property type="nucleotide sequence ID" value="NZ_CP110615.1"/>
</dbReference>
<accession>A0ABY6NXS4</accession>
<reference evidence="1" key="1">
    <citation type="submission" date="2022-10" db="EMBL/GenBank/DDBJ databases">
        <title>Rhodococcus sp.75.</title>
        <authorList>
            <person name="Sun M."/>
        </authorList>
    </citation>
    <scope>NUCLEOTIDE SEQUENCE</scope>
    <source>
        <strain evidence="1">75</strain>
    </source>
</reference>
<protein>
    <submittedName>
        <fullName evidence="1">DUF3037 domain-containing protein</fullName>
    </submittedName>
</protein>
<sequence>MTALPAPAVPAPVVPAPALHAYEYALLRVVPRVERGECLNAGVVLHCHALEHLSAVVSLDRARLHALDPGADAEAVEHALAAVVAVCLGHGAAGREPRGGRFRWLTAPRSTVVQPGPVHTGLTTDPAGDAVRLLARLVHPPG</sequence>
<evidence type="ECO:0000313" key="2">
    <source>
        <dbReference type="Proteomes" id="UP001164965"/>
    </source>
</evidence>